<dbReference type="SUPFAM" id="SSF50978">
    <property type="entry name" value="WD40 repeat-like"/>
    <property type="match status" value="1"/>
</dbReference>
<dbReference type="EMBL" id="BTSY01000001">
    <property type="protein sequence ID" value="GMT11088.1"/>
    <property type="molecule type" value="Genomic_DNA"/>
</dbReference>
<organism evidence="1 2">
    <name type="scientific">Pristionchus fissidentatus</name>
    <dbReference type="NCBI Taxonomy" id="1538716"/>
    <lineage>
        <taxon>Eukaryota</taxon>
        <taxon>Metazoa</taxon>
        <taxon>Ecdysozoa</taxon>
        <taxon>Nematoda</taxon>
        <taxon>Chromadorea</taxon>
        <taxon>Rhabditida</taxon>
        <taxon>Rhabditina</taxon>
        <taxon>Diplogasteromorpha</taxon>
        <taxon>Diplogasteroidea</taxon>
        <taxon>Neodiplogasteridae</taxon>
        <taxon>Pristionchus</taxon>
    </lineage>
</organism>
<dbReference type="SMART" id="SM00320">
    <property type="entry name" value="WD40"/>
    <property type="match status" value="3"/>
</dbReference>
<evidence type="ECO:0008006" key="3">
    <source>
        <dbReference type="Google" id="ProtNLM"/>
    </source>
</evidence>
<feature type="non-terminal residue" evidence="1">
    <location>
        <position position="1"/>
    </location>
</feature>
<sequence>PMDTVTIGKKVYKVKAPEIQRIFREYTHGEGRITTLGVTLPKEDEEKYILVGTSTGRVYLHDPWGDVDEKEEGPYFDKVVYRNPDRKSITSVGGFCDVNKKDPKSTEHLIFVQVREFGVIILRDLRHKPKEIAGMKYYFKEIKRIESDHCGFCPVRSYMRKLFMPTSDHFLLVYQNGEIDNILLKSKGSPMCMDLIGDNVVVGSEDGNVCIYKNDDSYVISKVFDSPIFSLVIYASKWIVVGTVGEPIKVMEEKEVDEKCIQPKYETKQMQEKREKKGLPRENEEVIKKKRTLLEVTRIDFPAEARACGALTYTLHDGQGAALTCAFNRTFIAGFWDGSIRIYRQKKGCREFMETGVIESESRNSTTSLVWLVDNQLYSACEDGNLYLHEIFKTELLPTQPDEMAEDVNKMALQHK</sequence>
<evidence type="ECO:0000313" key="1">
    <source>
        <dbReference type="EMBL" id="GMT11088.1"/>
    </source>
</evidence>
<accession>A0AAV5UWG9</accession>
<dbReference type="InterPro" id="IPR001680">
    <property type="entry name" value="WD40_rpt"/>
</dbReference>
<dbReference type="InterPro" id="IPR036322">
    <property type="entry name" value="WD40_repeat_dom_sf"/>
</dbReference>
<dbReference type="InterPro" id="IPR015943">
    <property type="entry name" value="WD40/YVTN_repeat-like_dom_sf"/>
</dbReference>
<name>A0AAV5UWG9_9BILA</name>
<protein>
    <recommendedName>
        <fullName evidence="3">WD40 domain-containing protein</fullName>
    </recommendedName>
</protein>
<proteinExistence type="predicted"/>
<reference evidence="1" key="1">
    <citation type="submission" date="2023-10" db="EMBL/GenBank/DDBJ databases">
        <title>Genome assembly of Pristionchus species.</title>
        <authorList>
            <person name="Yoshida K."/>
            <person name="Sommer R.J."/>
        </authorList>
    </citation>
    <scope>NUCLEOTIDE SEQUENCE</scope>
    <source>
        <strain evidence="1">RS5133</strain>
    </source>
</reference>
<dbReference type="Proteomes" id="UP001432322">
    <property type="component" value="Unassembled WGS sequence"/>
</dbReference>
<comment type="caution">
    <text evidence="1">The sequence shown here is derived from an EMBL/GenBank/DDBJ whole genome shotgun (WGS) entry which is preliminary data.</text>
</comment>
<gene>
    <name evidence="1" type="ORF">PFISCL1PPCAC_2385</name>
</gene>
<evidence type="ECO:0000313" key="2">
    <source>
        <dbReference type="Proteomes" id="UP001432322"/>
    </source>
</evidence>
<keyword evidence="2" id="KW-1185">Reference proteome</keyword>
<dbReference type="AlphaFoldDB" id="A0AAV5UWG9"/>
<dbReference type="Gene3D" id="2.130.10.10">
    <property type="entry name" value="YVTN repeat-like/Quinoprotein amine dehydrogenase"/>
    <property type="match status" value="1"/>
</dbReference>